<name>A0AA38TAK1_9ASTR</name>
<evidence type="ECO:0000313" key="5">
    <source>
        <dbReference type="Proteomes" id="UP001172457"/>
    </source>
</evidence>
<dbReference type="SUPFAM" id="SSF53098">
    <property type="entry name" value="Ribonuclease H-like"/>
    <property type="match status" value="1"/>
</dbReference>
<feature type="region of interest" description="Disordered" evidence="1">
    <location>
        <begin position="234"/>
        <end position="257"/>
    </location>
</feature>
<evidence type="ECO:0000256" key="1">
    <source>
        <dbReference type="SAM" id="MobiDB-lite"/>
    </source>
</evidence>
<protein>
    <recommendedName>
        <fullName evidence="6">Transposase</fullName>
    </recommendedName>
</protein>
<evidence type="ECO:0008006" key="6">
    <source>
        <dbReference type="Google" id="ProtNLM"/>
    </source>
</evidence>
<feature type="domain" description="hAT-like transposase RNase-H fold" evidence="3">
    <location>
        <begin position="127"/>
        <end position="228"/>
    </location>
</feature>
<gene>
    <name evidence="4" type="ORF">OSB04_011997</name>
</gene>
<dbReference type="InterPro" id="IPR012337">
    <property type="entry name" value="RNaseH-like_sf"/>
</dbReference>
<dbReference type="EMBL" id="JARYMX010000003">
    <property type="protein sequence ID" value="KAJ9557383.1"/>
    <property type="molecule type" value="Genomic_DNA"/>
</dbReference>
<dbReference type="AlphaFoldDB" id="A0AA38TAK1"/>
<evidence type="ECO:0000259" key="3">
    <source>
        <dbReference type="Pfam" id="PF14372"/>
    </source>
</evidence>
<evidence type="ECO:0000259" key="2">
    <source>
        <dbReference type="Pfam" id="PF05699"/>
    </source>
</evidence>
<reference evidence="4" key="1">
    <citation type="submission" date="2023-03" db="EMBL/GenBank/DDBJ databases">
        <title>Chromosome-scale reference genome and RAD-based genetic map of yellow starthistle (Centaurea solstitialis) reveal putative structural variation and QTLs associated with invader traits.</title>
        <authorList>
            <person name="Reatini B."/>
            <person name="Cang F.A."/>
            <person name="Jiang Q."/>
            <person name="Mckibben M.T.W."/>
            <person name="Barker M.S."/>
            <person name="Rieseberg L.H."/>
            <person name="Dlugosch K.M."/>
        </authorList>
    </citation>
    <scope>NUCLEOTIDE SEQUENCE</scope>
    <source>
        <strain evidence="4">CAN-66</strain>
        <tissue evidence="4">Leaf</tissue>
    </source>
</reference>
<accession>A0AA38TAK1</accession>
<evidence type="ECO:0000313" key="4">
    <source>
        <dbReference type="EMBL" id="KAJ9557383.1"/>
    </source>
</evidence>
<proteinExistence type="predicted"/>
<feature type="domain" description="HAT C-terminal dimerisation" evidence="2">
    <location>
        <begin position="286"/>
        <end position="323"/>
    </location>
</feature>
<dbReference type="PANTHER" id="PTHR23272:SF161">
    <property type="entry name" value="ZINC FINGER BED DOMAIN-CONTAINING PROTEIN RICESLEEPER 1-LIKE"/>
    <property type="match status" value="1"/>
</dbReference>
<dbReference type="GO" id="GO:0046983">
    <property type="term" value="F:protein dimerization activity"/>
    <property type="evidence" value="ECO:0007669"/>
    <property type="project" value="InterPro"/>
</dbReference>
<comment type="caution">
    <text evidence="4">The sequence shown here is derived from an EMBL/GenBank/DDBJ whole genome shotgun (WGS) entry which is preliminary data.</text>
</comment>
<dbReference type="InterPro" id="IPR008906">
    <property type="entry name" value="HATC_C_dom"/>
</dbReference>
<dbReference type="Proteomes" id="UP001172457">
    <property type="component" value="Chromosome 3"/>
</dbReference>
<feature type="compositionally biased region" description="Low complexity" evidence="1">
    <location>
        <begin position="234"/>
        <end position="250"/>
    </location>
</feature>
<dbReference type="GO" id="GO:0003677">
    <property type="term" value="F:DNA binding"/>
    <property type="evidence" value="ECO:0007669"/>
    <property type="project" value="InterPro"/>
</dbReference>
<dbReference type="PANTHER" id="PTHR23272">
    <property type="entry name" value="BED FINGER-RELATED"/>
    <property type="match status" value="1"/>
</dbReference>
<dbReference type="Pfam" id="PF14372">
    <property type="entry name" value="hAT-like_RNase-H"/>
    <property type="match status" value="1"/>
</dbReference>
<organism evidence="4 5">
    <name type="scientific">Centaurea solstitialis</name>
    <name type="common">yellow star-thistle</name>
    <dbReference type="NCBI Taxonomy" id="347529"/>
    <lineage>
        <taxon>Eukaryota</taxon>
        <taxon>Viridiplantae</taxon>
        <taxon>Streptophyta</taxon>
        <taxon>Embryophyta</taxon>
        <taxon>Tracheophyta</taxon>
        <taxon>Spermatophyta</taxon>
        <taxon>Magnoliopsida</taxon>
        <taxon>eudicotyledons</taxon>
        <taxon>Gunneridae</taxon>
        <taxon>Pentapetalae</taxon>
        <taxon>asterids</taxon>
        <taxon>campanulids</taxon>
        <taxon>Asterales</taxon>
        <taxon>Asteraceae</taxon>
        <taxon>Carduoideae</taxon>
        <taxon>Cardueae</taxon>
        <taxon>Centaureinae</taxon>
        <taxon>Centaurea</taxon>
    </lineage>
</organism>
<dbReference type="Pfam" id="PF05699">
    <property type="entry name" value="Dimer_Tnp_hAT"/>
    <property type="match status" value="1"/>
</dbReference>
<keyword evidence="5" id="KW-1185">Reference proteome</keyword>
<dbReference type="InterPro" id="IPR025525">
    <property type="entry name" value="hAT-like_transposase_RNase-H"/>
</dbReference>
<sequence length="323" mass="37655">MRCIANILNLVVQDRLKMANLSVKKLRENIRWVRGSPARLFKFKELATLLGVEETYSLCLDVPTRWNSTYMMIRNAIPYRSVFESYDGQDASFKMDLGDSMLAEYDWVELLTTFEELLEMMLRIFGSLYVTSNCYLTEICDLWFSLTEMMRSQNFVEKNMGQKMKEKFDKYWGDPQKMNFLIFFANILDPRDKIEYMEDQFTQLFGETTGETCFLKLKSRLASLFEDYVTQFSEPSQSQTESQSQSQSQSGKGLPPLALGRSQSKFKSLLKKQKLESGALEGKRRELDVYLGEAIVDDNGKDFDLLMWWKLNNARFPILSRLA</sequence>